<proteinExistence type="predicted"/>
<dbReference type="Pfam" id="PF26604">
    <property type="entry name" value="CBU_0592"/>
    <property type="match status" value="1"/>
</dbReference>
<dbReference type="Pfam" id="PF00027">
    <property type="entry name" value="cNMP_binding"/>
    <property type="match status" value="1"/>
</dbReference>
<accession>A0A1Y5RQF9</accession>
<evidence type="ECO:0000259" key="2">
    <source>
        <dbReference type="PROSITE" id="PS50042"/>
    </source>
</evidence>
<dbReference type="NCBIfam" id="NF047864">
    <property type="entry name" value="CBU_0592_membra"/>
    <property type="match status" value="1"/>
</dbReference>
<dbReference type="GO" id="GO:0034220">
    <property type="term" value="P:monoatomic ion transmembrane transport"/>
    <property type="evidence" value="ECO:0007669"/>
    <property type="project" value="UniProtKB-KW"/>
</dbReference>
<dbReference type="AlphaFoldDB" id="A0A1Y5RQF9"/>
<evidence type="ECO:0000313" key="3">
    <source>
        <dbReference type="EMBL" id="SLN22822.1"/>
    </source>
</evidence>
<keyword evidence="1" id="KW-0472">Membrane</keyword>
<protein>
    <submittedName>
        <fullName evidence="3">Cyclic nucleotide-gated potassium channel</fullName>
    </submittedName>
</protein>
<dbReference type="Gene3D" id="2.60.120.10">
    <property type="entry name" value="Jelly Rolls"/>
    <property type="match status" value="1"/>
</dbReference>
<feature type="transmembrane region" description="Helical" evidence="1">
    <location>
        <begin position="6"/>
        <end position="27"/>
    </location>
</feature>
<organism evidence="3 4">
    <name type="scientific">Roseisalinus antarcticus</name>
    <dbReference type="NCBI Taxonomy" id="254357"/>
    <lineage>
        <taxon>Bacteria</taxon>
        <taxon>Pseudomonadati</taxon>
        <taxon>Pseudomonadota</taxon>
        <taxon>Alphaproteobacteria</taxon>
        <taxon>Rhodobacterales</taxon>
        <taxon>Roseobacteraceae</taxon>
        <taxon>Roseisalinus</taxon>
    </lineage>
</organism>
<keyword evidence="1" id="KW-1133">Transmembrane helix</keyword>
<evidence type="ECO:0000313" key="4">
    <source>
        <dbReference type="Proteomes" id="UP000193900"/>
    </source>
</evidence>
<dbReference type="OrthoDB" id="7946922at2"/>
<gene>
    <name evidence="3" type="ORF">ROA7023_00666</name>
</gene>
<sequence>MTIDAALLFNAIGLTGTVLYIGSYALLQFGLIRGSSLTYTLMNLAAACCVLISLSATFNLSSALIQSSWIVISVVGLLRLWLLSHRARFTEEEAELISGALPFLSKPAARKFLDAGRWQEVPAGTVLARIGEPVPGLHYISRGTAQVRLGGEIIANVGKGSFIGEMTVLSADPASADVVAASDLRHFIIVRETLVRMCDRDENLRQNIEFALGRDTRAKLIATNSALRARLG</sequence>
<keyword evidence="3" id="KW-0813">Transport</keyword>
<dbReference type="PROSITE" id="PS50042">
    <property type="entry name" value="CNMP_BINDING_3"/>
    <property type="match status" value="1"/>
</dbReference>
<name>A0A1Y5RQF9_9RHOB</name>
<dbReference type="InterPro" id="IPR058058">
    <property type="entry name" value="CBU_0592-like"/>
</dbReference>
<dbReference type="RefSeq" id="WP_085877576.1">
    <property type="nucleotide sequence ID" value="NZ_FWFZ01000002.1"/>
</dbReference>
<dbReference type="SUPFAM" id="SSF51206">
    <property type="entry name" value="cAMP-binding domain-like"/>
    <property type="match status" value="1"/>
</dbReference>
<keyword evidence="3" id="KW-0407">Ion channel</keyword>
<keyword evidence="1" id="KW-0812">Transmembrane</keyword>
<keyword evidence="4" id="KW-1185">Reference proteome</keyword>
<dbReference type="Proteomes" id="UP000193900">
    <property type="component" value="Unassembled WGS sequence"/>
</dbReference>
<dbReference type="InterPro" id="IPR014710">
    <property type="entry name" value="RmlC-like_jellyroll"/>
</dbReference>
<keyword evidence="3" id="KW-0406">Ion transport</keyword>
<evidence type="ECO:0000256" key="1">
    <source>
        <dbReference type="SAM" id="Phobius"/>
    </source>
</evidence>
<feature type="domain" description="Cyclic nucleotide-binding" evidence="2">
    <location>
        <begin position="100"/>
        <end position="197"/>
    </location>
</feature>
<dbReference type="CDD" id="cd00038">
    <property type="entry name" value="CAP_ED"/>
    <property type="match status" value="1"/>
</dbReference>
<feature type="transmembrane region" description="Helical" evidence="1">
    <location>
        <begin position="64"/>
        <end position="82"/>
    </location>
</feature>
<reference evidence="3 4" key="1">
    <citation type="submission" date="2017-03" db="EMBL/GenBank/DDBJ databases">
        <authorList>
            <person name="Afonso C.L."/>
            <person name="Miller P.J."/>
            <person name="Scott M.A."/>
            <person name="Spackman E."/>
            <person name="Goraichik I."/>
            <person name="Dimitrov K.M."/>
            <person name="Suarez D.L."/>
            <person name="Swayne D.E."/>
        </authorList>
    </citation>
    <scope>NUCLEOTIDE SEQUENCE [LARGE SCALE GENOMIC DNA]</scope>
    <source>
        <strain evidence="3 4">CECT 7023</strain>
    </source>
</reference>
<dbReference type="EMBL" id="FWFZ01000002">
    <property type="protein sequence ID" value="SLN22822.1"/>
    <property type="molecule type" value="Genomic_DNA"/>
</dbReference>
<dbReference type="SMART" id="SM00100">
    <property type="entry name" value="cNMP"/>
    <property type="match status" value="1"/>
</dbReference>
<dbReference type="InterPro" id="IPR018490">
    <property type="entry name" value="cNMP-bd_dom_sf"/>
</dbReference>
<feature type="transmembrane region" description="Helical" evidence="1">
    <location>
        <begin position="39"/>
        <end position="58"/>
    </location>
</feature>
<dbReference type="InterPro" id="IPR000595">
    <property type="entry name" value="cNMP-bd_dom"/>
</dbReference>